<organism evidence="5 6">
    <name type="scientific">Microvirga arabica</name>
    <dbReference type="NCBI Taxonomy" id="1128671"/>
    <lineage>
        <taxon>Bacteria</taxon>
        <taxon>Pseudomonadati</taxon>
        <taxon>Pseudomonadota</taxon>
        <taxon>Alphaproteobacteria</taxon>
        <taxon>Hyphomicrobiales</taxon>
        <taxon>Methylobacteriaceae</taxon>
        <taxon>Microvirga</taxon>
    </lineage>
</organism>
<protein>
    <submittedName>
        <fullName evidence="5">Alginate lyase family protein</fullName>
    </submittedName>
</protein>
<dbReference type="EMBL" id="JBHOMY010000025">
    <property type="protein sequence ID" value="MFC1456999.1"/>
    <property type="molecule type" value="Genomic_DNA"/>
</dbReference>
<feature type="domain" description="Alginate lyase" evidence="4">
    <location>
        <begin position="157"/>
        <end position="303"/>
    </location>
</feature>
<evidence type="ECO:0000313" key="6">
    <source>
        <dbReference type="Proteomes" id="UP001593940"/>
    </source>
</evidence>
<dbReference type="RefSeq" id="WP_203270689.1">
    <property type="nucleotide sequence ID" value="NZ_JAFBID010000006.1"/>
</dbReference>
<evidence type="ECO:0000313" key="5">
    <source>
        <dbReference type="EMBL" id="MFC1456999.1"/>
    </source>
</evidence>
<evidence type="ECO:0000256" key="2">
    <source>
        <dbReference type="ARBA" id="ARBA00023239"/>
    </source>
</evidence>
<reference evidence="5 6" key="1">
    <citation type="submission" date="2024-09" db="EMBL/GenBank/DDBJ databases">
        <title>Nodulacao em especies de Leguminosae Basais da Amazonia e Caracterizacao dos Rizobios e Bacterias Associadas aos Nodulos.</title>
        <authorList>
            <person name="Jambeiro I.C.A."/>
            <person name="Lopes I.S."/>
            <person name="Aguiar E.R.G.R."/>
            <person name="Santos A.F.J."/>
            <person name="Dos Santos J.M.F."/>
            <person name="Gross E."/>
        </authorList>
    </citation>
    <scope>NUCLEOTIDE SEQUENCE [LARGE SCALE GENOMIC DNA]</scope>
    <source>
        <strain evidence="5 6">BRUESC1165</strain>
    </source>
</reference>
<feature type="signal peptide" evidence="3">
    <location>
        <begin position="1"/>
        <end position="30"/>
    </location>
</feature>
<keyword evidence="6" id="KW-1185">Reference proteome</keyword>
<proteinExistence type="predicted"/>
<evidence type="ECO:0000256" key="1">
    <source>
        <dbReference type="ARBA" id="ARBA00022729"/>
    </source>
</evidence>
<comment type="caution">
    <text evidence="5">The sequence shown here is derived from an EMBL/GenBank/DDBJ whole genome shotgun (WGS) entry which is preliminary data.</text>
</comment>
<evidence type="ECO:0000259" key="4">
    <source>
        <dbReference type="Pfam" id="PF05426"/>
    </source>
</evidence>
<feature type="chain" id="PRO_5047459778" evidence="3">
    <location>
        <begin position="31"/>
        <end position="367"/>
    </location>
</feature>
<sequence length="367" mass="39848">MPLGSGDRVLCGVRLTAVLLALLQAAPGHAQGAGYLVPAPGKDKGQAEPEYKCEVPGTPVITLETQSKYKQADSSRATIDETANESYLKAVVPLRAYAKGLVQIANDYVRSNPRNPTAAACALNWLEHWASANAMTDMRSKQALFNLGQTLGGFALAYLQIRNSPDLQQDKKKRIEAWLKALGHQVVNFMDQNNEVSGRNNHRYWAGLAATAAGIAADDKRLAEWGIESARIGLSQITPEGTLPLEISRGKRARDYHIYAAEPLVATAELARSRGVDLYADNKGALKRLADRVVASLDDPSFFEKATGTKQESFPDNGTVPPNRIAWLEIYQSRFPSPRIEAVLESKRPLASSGLGGDLTLLFHGSQ</sequence>
<dbReference type="InterPro" id="IPR008929">
    <property type="entry name" value="Chondroitin_lyas"/>
</dbReference>
<dbReference type="Proteomes" id="UP001593940">
    <property type="component" value="Unassembled WGS sequence"/>
</dbReference>
<accession>A0ABV6Y6W4</accession>
<dbReference type="SUPFAM" id="SSF48230">
    <property type="entry name" value="Chondroitin AC/alginate lyase"/>
    <property type="match status" value="1"/>
</dbReference>
<dbReference type="InterPro" id="IPR008397">
    <property type="entry name" value="Alginate_lyase_dom"/>
</dbReference>
<dbReference type="Pfam" id="PF05426">
    <property type="entry name" value="Alginate_lyase"/>
    <property type="match status" value="1"/>
</dbReference>
<keyword evidence="2 5" id="KW-0456">Lyase</keyword>
<dbReference type="Gene3D" id="1.50.10.100">
    <property type="entry name" value="Chondroitin AC/alginate lyase"/>
    <property type="match status" value="1"/>
</dbReference>
<gene>
    <name evidence="5" type="ORF">ACETIH_09770</name>
</gene>
<name>A0ABV6Y6W4_9HYPH</name>
<dbReference type="GO" id="GO:0016829">
    <property type="term" value="F:lyase activity"/>
    <property type="evidence" value="ECO:0007669"/>
    <property type="project" value="UniProtKB-KW"/>
</dbReference>
<evidence type="ECO:0000256" key="3">
    <source>
        <dbReference type="SAM" id="SignalP"/>
    </source>
</evidence>
<keyword evidence="1 3" id="KW-0732">Signal</keyword>